<gene>
    <name evidence="5" type="primary">dapL</name>
    <name evidence="5" type="ORF">V7x_52780</name>
</gene>
<dbReference type="SUPFAM" id="SSF53383">
    <property type="entry name" value="PLP-dependent transferases"/>
    <property type="match status" value="1"/>
</dbReference>
<dbReference type="EMBL" id="SJPZ01000003">
    <property type="protein sequence ID" value="TWU60967.1"/>
    <property type="molecule type" value="Genomic_DNA"/>
</dbReference>
<evidence type="ECO:0000256" key="1">
    <source>
        <dbReference type="ARBA" id="ARBA00001933"/>
    </source>
</evidence>
<dbReference type="RefSeq" id="WP_146416316.1">
    <property type="nucleotide sequence ID" value="NZ_SJPZ01000003.1"/>
</dbReference>
<accession>A0A5C6FN53</accession>
<dbReference type="GO" id="GO:0010285">
    <property type="term" value="F:L,L-diaminopimelate aminotransferase activity"/>
    <property type="evidence" value="ECO:0007669"/>
    <property type="project" value="UniProtKB-EC"/>
</dbReference>
<dbReference type="NCBIfam" id="NF004937">
    <property type="entry name" value="PRK06290.1"/>
    <property type="match status" value="1"/>
</dbReference>
<keyword evidence="3 5" id="KW-0808">Transferase</keyword>
<dbReference type="EC" id="2.6.1.83" evidence="5"/>
<dbReference type="Pfam" id="PF00155">
    <property type="entry name" value="Aminotran_1_2"/>
    <property type="match status" value="1"/>
</dbReference>
<evidence type="ECO:0000259" key="4">
    <source>
        <dbReference type="Pfam" id="PF00155"/>
    </source>
</evidence>
<dbReference type="InterPro" id="IPR015424">
    <property type="entry name" value="PyrdxlP-dep_Trfase"/>
</dbReference>
<dbReference type="Gene3D" id="3.90.1150.10">
    <property type="entry name" value="Aspartate Aminotransferase, domain 1"/>
    <property type="match status" value="1"/>
</dbReference>
<reference evidence="5 6" key="1">
    <citation type="submission" date="2019-02" db="EMBL/GenBank/DDBJ databases">
        <title>Deep-cultivation of Planctomycetes and their phenomic and genomic characterization uncovers novel biology.</title>
        <authorList>
            <person name="Wiegand S."/>
            <person name="Jogler M."/>
            <person name="Boedeker C."/>
            <person name="Pinto D."/>
            <person name="Vollmers J."/>
            <person name="Rivas-Marin E."/>
            <person name="Kohn T."/>
            <person name="Peeters S.H."/>
            <person name="Heuer A."/>
            <person name="Rast P."/>
            <person name="Oberbeckmann S."/>
            <person name="Bunk B."/>
            <person name="Jeske O."/>
            <person name="Meyerdierks A."/>
            <person name="Storesund J.E."/>
            <person name="Kallscheuer N."/>
            <person name="Luecker S."/>
            <person name="Lage O.M."/>
            <person name="Pohl T."/>
            <person name="Merkel B.J."/>
            <person name="Hornburger P."/>
            <person name="Mueller R.-W."/>
            <person name="Bruemmer F."/>
            <person name="Labrenz M."/>
            <person name="Spormann A.M."/>
            <person name="Op Den Camp H."/>
            <person name="Overmann J."/>
            <person name="Amann R."/>
            <person name="Jetten M.S.M."/>
            <person name="Mascher T."/>
            <person name="Medema M.H."/>
            <person name="Devos D.P."/>
            <person name="Kaster A.-K."/>
            <person name="Ovreas L."/>
            <person name="Rohde M."/>
            <person name="Galperin M.Y."/>
            <person name="Jogler C."/>
        </authorList>
    </citation>
    <scope>NUCLEOTIDE SEQUENCE [LARGE SCALE GENOMIC DNA]</scope>
    <source>
        <strain evidence="5 6">V7</strain>
    </source>
</reference>
<dbReference type="PANTHER" id="PTHR42832">
    <property type="entry name" value="AMINO ACID AMINOTRANSFERASE"/>
    <property type="match status" value="1"/>
</dbReference>
<dbReference type="AlphaFoldDB" id="A0A5C6FN53"/>
<name>A0A5C6FN53_9PLAN</name>
<proteinExistence type="predicted"/>
<dbReference type="Proteomes" id="UP000316476">
    <property type="component" value="Unassembled WGS sequence"/>
</dbReference>
<dbReference type="InterPro" id="IPR050881">
    <property type="entry name" value="LL-DAP_aminotransferase"/>
</dbReference>
<dbReference type="GO" id="GO:0030170">
    <property type="term" value="F:pyridoxal phosphate binding"/>
    <property type="evidence" value="ECO:0007669"/>
    <property type="project" value="InterPro"/>
</dbReference>
<comment type="cofactor">
    <cofactor evidence="1">
        <name>pyridoxal 5'-phosphate</name>
        <dbReference type="ChEBI" id="CHEBI:597326"/>
    </cofactor>
</comment>
<dbReference type="InterPro" id="IPR015421">
    <property type="entry name" value="PyrdxlP-dep_Trfase_major"/>
</dbReference>
<feature type="domain" description="Aminotransferase class I/classII large" evidence="4">
    <location>
        <begin position="55"/>
        <end position="391"/>
    </location>
</feature>
<comment type="caution">
    <text evidence="5">The sequence shown here is derived from an EMBL/GenBank/DDBJ whole genome shotgun (WGS) entry which is preliminary data.</text>
</comment>
<dbReference type="CDD" id="cd00609">
    <property type="entry name" value="AAT_like"/>
    <property type="match status" value="1"/>
</dbReference>
<dbReference type="PANTHER" id="PTHR42832:SF3">
    <property type="entry name" value="L-GLUTAMINE--4-(METHYLSULFANYL)-2-OXOBUTANOATE AMINOTRANSFERASE"/>
    <property type="match status" value="1"/>
</dbReference>
<organism evidence="5 6">
    <name type="scientific">Crateriforma conspicua</name>
    <dbReference type="NCBI Taxonomy" id="2527996"/>
    <lineage>
        <taxon>Bacteria</taxon>
        <taxon>Pseudomonadati</taxon>
        <taxon>Planctomycetota</taxon>
        <taxon>Planctomycetia</taxon>
        <taxon>Planctomycetales</taxon>
        <taxon>Planctomycetaceae</taxon>
        <taxon>Crateriforma</taxon>
    </lineage>
</organism>
<evidence type="ECO:0000313" key="5">
    <source>
        <dbReference type="EMBL" id="TWU60967.1"/>
    </source>
</evidence>
<sequence length="419" mass="46463">MSTASSESVAADPYFQELFADRIGGNKYGKDTEIYKFEKIKRAKRKALADHPDRKLLDFGIGENDSMADSAVREVMRQEIDKTENRGYADNGVGEYKEAAARFMQRNFGVELDPASQINHCIGSKPAYAMLPAVFINPGDVTLMTVPGYPVAGTHTRYYGGDVFKLPLLPENGFLPDLDAVPDDIYRRAKLLVINYPNSPTGRTAPPAFFEKVVRLAKEKQFVVVHDAAHILLTFDGPPRSFLQTPGAMDVGVEVHSMSKGYDMIGWRMGFVAGHPRIVSAFADVKDNSDSGQFIATQKAAAAALDDDSIPQRIREKYRRRMEKLVAVLKDCGFECEMPGGTYFLYTKAPTGTESGETFAKAEDATRHLIEQFGIVTVPWDDAGSYLRFSVTYVAETEADEDALMQETKRRLSDAALLF</sequence>
<evidence type="ECO:0000313" key="6">
    <source>
        <dbReference type="Proteomes" id="UP000316476"/>
    </source>
</evidence>
<dbReference type="OrthoDB" id="231967at2"/>
<keyword evidence="2 5" id="KW-0032">Aminotransferase</keyword>
<protein>
    <submittedName>
        <fullName evidence="5">LL-diaminopimelate aminotransferase</fullName>
        <ecNumber evidence="5">2.6.1.83</ecNumber>
    </submittedName>
</protein>
<dbReference type="InterPro" id="IPR004839">
    <property type="entry name" value="Aminotransferase_I/II_large"/>
</dbReference>
<dbReference type="Gene3D" id="3.40.640.10">
    <property type="entry name" value="Type I PLP-dependent aspartate aminotransferase-like (Major domain)"/>
    <property type="match status" value="1"/>
</dbReference>
<dbReference type="InterPro" id="IPR015422">
    <property type="entry name" value="PyrdxlP-dep_Trfase_small"/>
</dbReference>
<evidence type="ECO:0000256" key="2">
    <source>
        <dbReference type="ARBA" id="ARBA00022576"/>
    </source>
</evidence>
<evidence type="ECO:0000256" key="3">
    <source>
        <dbReference type="ARBA" id="ARBA00022679"/>
    </source>
</evidence>